<dbReference type="Pfam" id="PF07728">
    <property type="entry name" value="AAA_5"/>
    <property type="match status" value="1"/>
</dbReference>
<proteinExistence type="predicted"/>
<evidence type="ECO:0000313" key="2">
    <source>
        <dbReference type="EMBL" id="KAB2813100.1"/>
    </source>
</evidence>
<dbReference type="Proteomes" id="UP000449906">
    <property type="component" value="Unassembled WGS sequence"/>
</dbReference>
<dbReference type="EMBL" id="WBVM01000001">
    <property type="protein sequence ID" value="KAB2813100.1"/>
    <property type="molecule type" value="Genomic_DNA"/>
</dbReference>
<comment type="caution">
    <text evidence="2">The sequence shown here is derived from an EMBL/GenBank/DDBJ whole genome shotgun (WGS) entry which is preliminary data.</text>
</comment>
<dbReference type="GO" id="GO:0016887">
    <property type="term" value="F:ATP hydrolysis activity"/>
    <property type="evidence" value="ECO:0007669"/>
    <property type="project" value="InterPro"/>
</dbReference>
<sequence length="739" mass="82584">MSDEQQGGPHRWGRPGASQVERAAAEIRQALIDEQSALAPGRKIWALDTAREVYDVFNGQPDEGHDSYDQKLARQFAGASEEAVILFTELNCLMLLPLTNYRAETKRARVRSTLGLAGINLDLPAVIDEALDRGVLNGGQAFTSGRYRQLWFLVEMAAVLLALPTEQRRQLFDDPVAFRDTLQDEISVTAPSQLAAVLYLWFPDYYLPIVSVAHKQRIVTAYADRLLAPSGDLDRDLHDIHARLVEESGGAVDLYKSPFVEAWETARGKVDPSSVRAWLIRGNGVNGKDLVPRWLADGWVSLAATNLREVEPGLTRDELKPIVDEDYAHASYAVKGEKLDEFHAFLTRMRPEHVVVTVDQGRLFVGRLSGEALYRSSPDGDSNLVRDVEWVSDEGIDYSDLPGELAARLKVQRDVLDLTQQLATLETLIASETTPAPRPVSESVVLPPATPELAEELHVSQSWLQECIDLLSDRPQLIFYGPPGTGKTYLAQALAMHVAGDRVRLVQFHPSYSYEDFFEGYRPKEEGGFKLMPGPMRKIVDQAVENPRDAYVLIIDEINRGNLAKVFGELYFLLEYRDQNVELLYADEDFSLPKNVFVIGTMNTADRSIALVDAAMRRRFAFLPLHPSEEPTRDVLRSWLSRQGYPSRVADLLDELNRRIEDPDLKIGPSYFMRPAVHADGGLERAWRTAILPLLEEHHYGEYDAQQVASRYGLAAVAASVDKVAKASREPADAPADTD</sequence>
<dbReference type="CDD" id="cd00009">
    <property type="entry name" value="AAA"/>
    <property type="match status" value="1"/>
</dbReference>
<gene>
    <name evidence="2" type="ORF">F9L07_15555</name>
</gene>
<dbReference type="SMART" id="SM00382">
    <property type="entry name" value="AAA"/>
    <property type="match status" value="1"/>
</dbReference>
<dbReference type="AlphaFoldDB" id="A0A7J5E495"/>
<dbReference type="PANTHER" id="PTHR37291:SF1">
    <property type="entry name" value="TYPE IV METHYL-DIRECTED RESTRICTION ENZYME ECOKMCRB SUBUNIT"/>
    <property type="match status" value="1"/>
</dbReference>
<evidence type="ECO:0000313" key="3">
    <source>
        <dbReference type="Proteomes" id="UP000449906"/>
    </source>
</evidence>
<evidence type="ECO:0000259" key="1">
    <source>
        <dbReference type="SMART" id="SM00382"/>
    </source>
</evidence>
<dbReference type="SUPFAM" id="SSF52540">
    <property type="entry name" value="P-loop containing nucleoside triphosphate hydrolases"/>
    <property type="match status" value="1"/>
</dbReference>
<dbReference type="GO" id="GO:0005524">
    <property type="term" value="F:ATP binding"/>
    <property type="evidence" value="ECO:0007669"/>
    <property type="project" value="InterPro"/>
</dbReference>
<dbReference type="InterPro" id="IPR052934">
    <property type="entry name" value="Methyl-DNA_Rec/Restrict_Enz"/>
</dbReference>
<dbReference type="InterPro" id="IPR003593">
    <property type="entry name" value="AAA+_ATPase"/>
</dbReference>
<accession>A0A7J5E495</accession>
<protein>
    <submittedName>
        <fullName evidence="2">AAA domain-containing protein</fullName>
    </submittedName>
</protein>
<dbReference type="PANTHER" id="PTHR37291">
    <property type="entry name" value="5-METHYLCYTOSINE-SPECIFIC RESTRICTION ENZYME B"/>
    <property type="match status" value="1"/>
</dbReference>
<dbReference type="InterPro" id="IPR027417">
    <property type="entry name" value="P-loop_NTPase"/>
</dbReference>
<organism evidence="2 3">
    <name type="scientific">Nocardioides simplex</name>
    <name type="common">Arthrobacter simplex</name>
    <dbReference type="NCBI Taxonomy" id="2045"/>
    <lineage>
        <taxon>Bacteria</taxon>
        <taxon>Bacillati</taxon>
        <taxon>Actinomycetota</taxon>
        <taxon>Actinomycetes</taxon>
        <taxon>Propionibacteriales</taxon>
        <taxon>Nocardioidaceae</taxon>
        <taxon>Pimelobacter</taxon>
    </lineage>
</organism>
<reference evidence="2 3" key="1">
    <citation type="submission" date="2019-09" db="EMBL/GenBank/DDBJ databases">
        <title>Pimelobacter sp. isolated from Paulinella.</title>
        <authorList>
            <person name="Jeong S.E."/>
        </authorList>
    </citation>
    <scope>NUCLEOTIDE SEQUENCE [LARGE SCALE GENOMIC DNA]</scope>
    <source>
        <strain evidence="2 3">Pch-N</strain>
    </source>
</reference>
<dbReference type="RefSeq" id="WP_151580404.1">
    <property type="nucleotide sequence ID" value="NZ_WBVM01000001.1"/>
</dbReference>
<dbReference type="InterPro" id="IPR011704">
    <property type="entry name" value="ATPase_dyneun-rel_AAA"/>
</dbReference>
<name>A0A7J5E495_NOCSI</name>
<dbReference type="Gene3D" id="3.40.50.300">
    <property type="entry name" value="P-loop containing nucleotide triphosphate hydrolases"/>
    <property type="match status" value="1"/>
</dbReference>
<feature type="domain" description="AAA+ ATPase" evidence="1">
    <location>
        <begin position="473"/>
        <end position="626"/>
    </location>
</feature>